<dbReference type="AlphaFoldDB" id="A0A8A1MIM9"/>
<accession>A0A8A1MIM9</accession>
<feature type="region of interest" description="Disordered" evidence="1">
    <location>
        <begin position="108"/>
        <end position="141"/>
    </location>
</feature>
<name>A0A8A1MIM9_AJECA</name>
<gene>
    <name evidence="2" type="ORF">I7I51_06772</name>
</gene>
<protein>
    <submittedName>
        <fullName evidence="2">Uncharacterized protein</fullName>
    </submittedName>
</protein>
<dbReference type="EMBL" id="CP069115">
    <property type="protein sequence ID" value="QSS65921.1"/>
    <property type="molecule type" value="Genomic_DNA"/>
</dbReference>
<feature type="region of interest" description="Disordered" evidence="1">
    <location>
        <begin position="66"/>
        <end position="85"/>
    </location>
</feature>
<sequence>MREQLGNRKQKKAILNLTEQTTLDAGDAWDAGDEADEVTCSLWSGFDIDREMEFGIGLQKAGKKMNRNGVLGDDEKRGQRREIRRKNRGRWRNGRWYISSVLLYRHSQSEEKRTHVATAEEDEPRLLRQASYGGRSRHNTQ</sequence>
<reference evidence="2" key="1">
    <citation type="submission" date="2021-01" db="EMBL/GenBank/DDBJ databases">
        <title>Chromosome-level genome assembly of a human fungal pathogen reveals clustering of transcriptionally co-regulated genes.</title>
        <authorList>
            <person name="Voorhies M."/>
            <person name="Cohen S."/>
            <person name="Shea T.P."/>
            <person name="Petrus S."/>
            <person name="Munoz J.F."/>
            <person name="Poplawski S."/>
            <person name="Goldman W.E."/>
            <person name="Michael T."/>
            <person name="Cuomo C.A."/>
            <person name="Sil A."/>
            <person name="Beyhan S."/>
        </authorList>
    </citation>
    <scope>NUCLEOTIDE SEQUENCE</scope>
    <source>
        <strain evidence="2">WU24</strain>
    </source>
</reference>
<dbReference type="OrthoDB" id="10464113at2759"/>
<evidence type="ECO:0000256" key="1">
    <source>
        <dbReference type="SAM" id="MobiDB-lite"/>
    </source>
</evidence>
<dbReference type="VEuPathDB" id="FungiDB:I7I51_06772"/>
<dbReference type="Proteomes" id="UP000663671">
    <property type="component" value="Chromosome 3"/>
</dbReference>
<evidence type="ECO:0000313" key="3">
    <source>
        <dbReference type="Proteomes" id="UP000663671"/>
    </source>
</evidence>
<proteinExistence type="predicted"/>
<evidence type="ECO:0000313" key="2">
    <source>
        <dbReference type="EMBL" id="QSS65921.1"/>
    </source>
</evidence>
<organism evidence="2 3">
    <name type="scientific">Ajellomyces capsulatus</name>
    <name type="common">Darling's disease fungus</name>
    <name type="synonym">Histoplasma capsulatum</name>
    <dbReference type="NCBI Taxonomy" id="5037"/>
    <lineage>
        <taxon>Eukaryota</taxon>
        <taxon>Fungi</taxon>
        <taxon>Dikarya</taxon>
        <taxon>Ascomycota</taxon>
        <taxon>Pezizomycotina</taxon>
        <taxon>Eurotiomycetes</taxon>
        <taxon>Eurotiomycetidae</taxon>
        <taxon>Onygenales</taxon>
        <taxon>Ajellomycetaceae</taxon>
        <taxon>Histoplasma</taxon>
    </lineage>
</organism>